<protein>
    <submittedName>
        <fullName evidence="1">Uncharacterized protein</fullName>
    </submittedName>
</protein>
<dbReference type="AlphaFoldDB" id="A0A0F9IIK0"/>
<proteinExistence type="predicted"/>
<gene>
    <name evidence="1" type="ORF">LCGC14_1872720</name>
</gene>
<reference evidence="1" key="1">
    <citation type="journal article" date="2015" name="Nature">
        <title>Complex archaea that bridge the gap between prokaryotes and eukaryotes.</title>
        <authorList>
            <person name="Spang A."/>
            <person name="Saw J.H."/>
            <person name="Jorgensen S.L."/>
            <person name="Zaremba-Niedzwiedzka K."/>
            <person name="Martijn J."/>
            <person name="Lind A.E."/>
            <person name="van Eijk R."/>
            <person name="Schleper C."/>
            <person name="Guy L."/>
            <person name="Ettema T.J."/>
        </authorList>
    </citation>
    <scope>NUCLEOTIDE SEQUENCE</scope>
</reference>
<accession>A0A0F9IIK0</accession>
<comment type="caution">
    <text evidence="1">The sequence shown here is derived from an EMBL/GenBank/DDBJ whole genome shotgun (WGS) entry which is preliminary data.</text>
</comment>
<dbReference type="EMBL" id="LAZR01019133">
    <property type="protein sequence ID" value="KKL93640.1"/>
    <property type="molecule type" value="Genomic_DNA"/>
</dbReference>
<evidence type="ECO:0000313" key="1">
    <source>
        <dbReference type="EMBL" id="KKL93640.1"/>
    </source>
</evidence>
<sequence length="124" mass="14273">MGCIGNGINTLNNMYTDGDVELIGDNNEVIRWIQDVEPKCGNSVIKQKCLEKLIVLREGGMRVFGRWVKRNENLAGRCLEYHTRRSSKPTKFVAKWYACSRCVFKSLSEKEKSEHFYNNHVTNG</sequence>
<name>A0A0F9IIK0_9ZZZZ</name>
<organism evidence="1">
    <name type="scientific">marine sediment metagenome</name>
    <dbReference type="NCBI Taxonomy" id="412755"/>
    <lineage>
        <taxon>unclassified sequences</taxon>
        <taxon>metagenomes</taxon>
        <taxon>ecological metagenomes</taxon>
    </lineage>
</organism>